<feature type="transmembrane region" description="Helical" evidence="1">
    <location>
        <begin position="575"/>
        <end position="593"/>
    </location>
</feature>
<evidence type="ECO:0000256" key="2">
    <source>
        <dbReference type="SAM" id="SignalP"/>
    </source>
</evidence>
<protein>
    <recommendedName>
        <fullName evidence="5">Coth-domain-containing protein</fullName>
    </recommendedName>
</protein>
<keyword evidence="1" id="KW-1133">Transmembrane helix</keyword>
<evidence type="ECO:0008006" key="5">
    <source>
        <dbReference type="Google" id="ProtNLM"/>
    </source>
</evidence>
<gene>
    <name evidence="3" type="ORF">LY90DRAFT_670950</name>
</gene>
<dbReference type="Pfam" id="PF08757">
    <property type="entry name" value="CotH"/>
    <property type="match status" value="1"/>
</dbReference>
<keyword evidence="4" id="KW-1185">Reference proteome</keyword>
<keyword evidence="2" id="KW-0732">Signal</keyword>
<accession>A0A1Y2CQG6</accession>
<dbReference type="EMBL" id="MCOG01000100">
    <property type="protein sequence ID" value="ORY49278.1"/>
    <property type="molecule type" value="Genomic_DNA"/>
</dbReference>
<dbReference type="AlphaFoldDB" id="A0A1Y2CQG6"/>
<evidence type="ECO:0000313" key="3">
    <source>
        <dbReference type="EMBL" id="ORY49278.1"/>
    </source>
</evidence>
<dbReference type="InterPro" id="IPR014867">
    <property type="entry name" value="Spore_coat_CotH_CotH2/3/7"/>
</dbReference>
<reference evidence="3 4" key="1">
    <citation type="submission" date="2016-08" db="EMBL/GenBank/DDBJ databases">
        <title>A Parts List for Fungal Cellulosomes Revealed by Comparative Genomics.</title>
        <authorList>
            <consortium name="DOE Joint Genome Institute"/>
            <person name="Haitjema C.H."/>
            <person name="Gilmore S.P."/>
            <person name="Henske J.K."/>
            <person name="Solomon K.V."/>
            <person name="De Groot R."/>
            <person name="Kuo A."/>
            <person name="Mondo S.J."/>
            <person name="Salamov A.A."/>
            <person name="Labutti K."/>
            <person name="Zhao Z."/>
            <person name="Chiniquy J."/>
            <person name="Barry K."/>
            <person name="Brewer H.M."/>
            <person name="Purvine S.O."/>
            <person name="Wright A.T."/>
            <person name="Boxma B."/>
            <person name="Van Alen T."/>
            <person name="Hackstein J.H."/>
            <person name="Baker S.E."/>
            <person name="Grigoriev I.V."/>
            <person name="O'Malley M.A."/>
        </authorList>
    </citation>
    <scope>NUCLEOTIDE SEQUENCE [LARGE SCALE GENOMIC DNA]</scope>
    <source>
        <strain evidence="3 4">G1</strain>
    </source>
</reference>
<proteinExistence type="predicted"/>
<sequence length="594" mass="67508">MRILTKSLVLLGGIVGKIMARSVNFSIISFGVDVKLNVGGNVVPMLKNDPTIPLWTVTTEVPDDEIKYFYVQDAQNDVERTLAKGVTTTYNELIGREVTTYNMLEFTYPDEPAWDRSIGQTKLFDDSYIPTFVISGYGNFFNEGDGSATFSKVIAILKDEVLTFDNVPTSGKNGEEDKFQFRIELPGDGIYNRNVLKFRSSSYDPVFFRQILYGDILHAIGNPAHESVAARVYLDSGVGIGLYVLQEDCTTESFIRSAFYGDPSTGTIKPYDQTVIYDCSTGADFNYHDPNWLGSFQNNTFDLKAELLEMTRQLDMLDVNDENAVKAFDENWLDLDTLFKALALEYLAGHWDSYWFLSTNFVTYHPAAETEGSPGSYSKYKYYFVDQDFDQTWGVGMAQQLDPTTFPTRSYKDFIHLDWDNLNPDEEYDSATRVVIDKLIGCGNVDKNAQCYSKSLFESHLKKIVKYIFNPTSLGNKIDAYKERLRPEIIWDTEKVTRLHTGTEQKFHFNINDFDSNIDSGKYQGSVNPWGLKDWVSTRADVVCKEFNINYDDASLMDSNGHAVSDDAPIVIPNIISKLFTYLLFITFAFVYVF</sequence>
<dbReference type="OrthoDB" id="2387105at2759"/>
<name>A0A1Y2CQG6_9FUNG</name>
<feature type="signal peptide" evidence="2">
    <location>
        <begin position="1"/>
        <end position="20"/>
    </location>
</feature>
<dbReference type="Proteomes" id="UP000193920">
    <property type="component" value="Unassembled WGS sequence"/>
</dbReference>
<evidence type="ECO:0000313" key="4">
    <source>
        <dbReference type="Proteomes" id="UP000193920"/>
    </source>
</evidence>
<evidence type="ECO:0000256" key="1">
    <source>
        <dbReference type="SAM" id="Phobius"/>
    </source>
</evidence>
<feature type="chain" id="PRO_5012237504" description="Coth-domain-containing protein" evidence="2">
    <location>
        <begin position="21"/>
        <end position="594"/>
    </location>
</feature>
<organism evidence="3 4">
    <name type="scientific">Neocallimastix californiae</name>
    <dbReference type="NCBI Taxonomy" id="1754190"/>
    <lineage>
        <taxon>Eukaryota</taxon>
        <taxon>Fungi</taxon>
        <taxon>Fungi incertae sedis</taxon>
        <taxon>Chytridiomycota</taxon>
        <taxon>Chytridiomycota incertae sedis</taxon>
        <taxon>Neocallimastigomycetes</taxon>
        <taxon>Neocallimastigales</taxon>
        <taxon>Neocallimastigaceae</taxon>
        <taxon>Neocallimastix</taxon>
    </lineage>
</organism>
<keyword evidence="1" id="KW-0472">Membrane</keyword>
<dbReference type="STRING" id="1754190.A0A1Y2CQG6"/>
<comment type="caution">
    <text evidence="3">The sequence shown here is derived from an EMBL/GenBank/DDBJ whole genome shotgun (WGS) entry which is preliminary data.</text>
</comment>
<keyword evidence="1" id="KW-0812">Transmembrane</keyword>